<evidence type="ECO:0000256" key="2">
    <source>
        <dbReference type="SAM" id="MobiDB-lite"/>
    </source>
</evidence>
<sequence length="664" mass="74348">MHFMKRFTAKHRNQTPSSKEPQNQTSINSQTPNSMTMMLKPVQDKMIHKSSLDELDTSISPAVIQKLRRYSQNNSSEDRIEWLQSQVIGNQMEFDTPFGQRTLTYADHTASGRSLKFIEDYIIDKVLPSYGNTHTDDSFVGERTTKLAHKASEFIKKCMGGGNDDSIIFCGSGTTAAIKRLQEVIGVAVSPIMRDRVLENVKEEERWVVFIGPYEHHSNILSWRQSLADVVEIGLNSDGLIDLEELERQLKSLKYLDRPKLGSFSACSNVTGIATDTRAVARLLHRHGAFACFDFAASGPYVEINMRSRDELGGYDAVYLSPHKFIGGPGTPGILLMSNSMYRLGSLPPSTCGGGTVAYVNGFNEEDTLYYDKIEEREDAGTPQIIQKIRAALAFWVKEYIGYELIDLHESFYIETALRRLRQNPNIKVLGNTKAKRLSILSFLVYPSTTRTHSSIDDLDNKIQPLNGRFVAKLLNDLFGIQARGGCACAGPYGHSLLNVDEKLSLGIRSVIQKGYNGMKPGWTRISFPYYMAKEEFAFIMAAVEFIGMHGHRFLPLYTFHWESGDWSFDKRAFKYHLMEAELANASRALFSGAIGGVDGTRDLNALIGIENTLVNVKEGKTVGKTHKFATYLEAAKRLALSLPADPPRNNVPDEIVVTLKLYE</sequence>
<proteinExistence type="predicted"/>
<dbReference type="InterPro" id="IPR000192">
    <property type="entry name" value="Aminotrans_V_dom"/>
</dbReference>
<feature type="region of interest" description="Disordered" evidence="2">
    <location>
        <begin position="1"/>
        <end position="34"/>
    </location>
</feature>
<organism evidence="4 5">
    <name type="scientific">Dioscorea cayennensis subsp. rotundata</name>
    <name type="common">White Guinea yam</name>
    <name type="synonym">Dioscorea rotundata</name>
    <dbReference type="NCBI Taxonomy" id="55577"/>
    <lineage>
        <taxon>Eukaryota</taxon>
        <taxon>Viridiplantae</taxon>
        <taxon>Streptophyta</taxon>
        <taxon>Embryophyta</taxon>
        <taxon>Tracheophyta</taxon>
        <taxon>Spermatophyta</taxon>
        <taxon>Magnoliopsida</taxon>
        <taxon>Liliopsida</taxon>
        <taxon>Dioscoreales</taxon>
        <taxon>Dioscoreaceae</taxon>
        <taxon>Dioscorea</taxon>
    </lineage>
</organism>
<dbReference type="SUPFAM" id="SSF53383">
    <property type="entry name" value="PLP-dependent transferases"/>
    <property type="match status" value="1"/>
</dbReference>
<dbReference type="PANTHER" id="PTHR43586">
    <property type="entry name" value="CYSTEINE DESULFURASE"/>
    <property type="match status" value="1"/>
</dbReference>
<dbReference type="Pfam" id="PF00266">
    <property type="entry name" value="Aminotran_5"/>
    <property type="match status" value="1"/>
</dbReference>
<dbReference type="RefSeq" id="XP_039123683.1">
    <property type="nucleotide sequence ID" value="XM_039267749.1"/>
</dbReference>
<dbReference type="InterPro" id="IPR015421">
    <property type="entry name" value="PyrdxlP-dep_Trfase_major"/>
</dbReference>
<reference evidence="5" key="1">
    <citation type="submission" date="2025-08" db="UniProtKB">
        <authorList>
            <consortium name="RefSeq"/>
        </authorList>
    </citation>
    <scope>IDENTIFICATION</scope>
</reference>
<dbReference type="GeneID" id="120260319"/>
<evidence type="ECO:0000259" key="3">
    <source>
        <dbReference type="Pfam" id="PF00266"/>
    </source>
</evidence>
<dbReference type="Gene3D" id="3.90.1150.10">
    <property type="entry name" value="Aspartate Aminotransferase, domain 1"/>
    <property type="match status" value="1"/>
</dbReference>
<name>A0AB40B8U0_DIOCR</name>
<dbReference type="Proteomes" id="UP001515500">
    <property type="component" value="Chromosome 5"/>
</dbReference>
<dbReference type="InterPro" id="IPR015422">
    <property type="entry name" value="PyrdxlP-dep_Trfase_small"/>
</dbReference>
<evidence type="ECO:0000256" key="1">
    <source>
        <dbReference type="ARBA" id="ARBA00022898"/>
    </source>
</evidence>
<feature type="compositionally biased region" description="Polar residues" evidence="2">
    <location>
        <begin position="14"/>
        <end position="34"/>
    </location>
</feature>
<accession>A0AB40B8U0</accession>
<dbReference type="Gene3D" id="3.40.640.10">
    <property type="entry name" value="Type I PLP-dependent aspartate aminotransferase-like (Major domain)"/>
    <property type="match status" value="1"/>
</dbReference>
<feature type="domain" description="Aminotransferase class V" evidence="3">
    <location>
        <begin position="105"/>
        <end position="536"/>
    </location>
</feature>
<dbReference type="AlphaFoldDB" id="A0AB40B8U0"/>
<keyword evidence="1" id="KW-0663">Pyridoxal phosphate</keyword>
<protein>
    <submittedName>
        <fullName evidence="5">Probable cysteine desulfurase</fullName>
    </submittedName>
</protein>
<feature type="compositionally biased region" description="Basic residues" evidence="2">
    <location>
        <begin position="1"/>
        <end position="13"/>
    </location>
</feature>
<keyword evidence="4" id="KW-1185">Reference proteome</keyword>
<evidence type="ECO:0000313" key="5">
    <source>
        <dbReference type="RefSeq" id="XP_039123683.1"/>
    </source>
</evidence>
<dbReference type="InterPro" id="IPR015424">
    <property type="entry name" value="PyrdxlP-dep_Trfase"/>
</dbReference>
<dbReference type="PANTHER" id="PTHR43586:SF8">
    <property type="entry name" value="CYSTEINE DESULFURASE 1, CHLOROPLASTIC"/>
    <property type="match status" value="1"/>
</dbReference>
<evidence type="ECO:0000313" key="4">
    <source>
        <dbReference type="Proteomes" id="UP001515500"/>
    </source>
</evidence>
<gene>
    <name evidence="5" type="primary">LOC120260319</name>
</gene>